<gene>
    <name evidence="1" type="ORF">GQ55_9G082200</name>
</gene>
<dbReference type="Gramene" id="PUZ36991">
    <property type="protein sequence ID" value="PUZ36991"/>
    <property type="gene ID" value="GQ55_9G082200"/>
</dbReference>
<accession>A0A2T7C0W7</accession>
<organism evidence="1 2">
    <name type="scientific">Panicum hallii var. hallii</name>
    <dbReference type="NCBI Taxonomy" id="1504633"/>
    <lineage>
        <taxon>Eukaryota</taxon>
        <taxon>Viridiplantae</taxon>
        <taxon>Streptophyta</taxon>
        <taxon>Embryophyta</taxon>
        <taxon>Tracheophyta</taxon>
        <taxon>Spermatophyta</taxon>
        <taxon>Magnoliopsida</taxon>
        <taxon>Liliopsida</taxon>
        <taxon>Poales</taxon>
        <taxon>Poaceae</taxon>
        <taxon>PACMAD clade</taxon>
        <taxon>Panicoideae</taxon>
        <taxon>Panicodae</taxon>
        <taxon>Paniceae</taxon>
        <taxon>Panicinae</taxon>
        <taxon>Panicum</taxon>
        <taxon>Panicum sect. Panicum</taxon>
    </lineage>
</organism>
<reference evidence="1 2" key="1">
    <citation type="submission" date="2018-04" db="EMBL/GenBank/DDBJ databases">
        <title>WGS assembly of Panicum hallii var. hallii HAL2.</title>
        <authorList>
            <person name="Lovell J."/>
            <person name="Jenkins J."/>
            <person name="Lowry D."/>
            <person name="Mamidi S."/>
            <person name="Sreedasyam A."/>
            <person name="Weng X."/>
            <person name="Barry K."/>
            <person name="Bonette J."/>
            <person name="Campitelli B."/>
            <person name="Daum C."/>
            <person name="Gordon S."/>
            <person name="Gould B."/>
            <person name="Lipzen A."/>
            <person name="MacQueen A."/>
            <person name="Palacio-Mejia J."/>
            <person name="Plott C."/>
            <person name="Shakirov E."/>
            <person name="Shu S."/>
            <person name="Yoshinaga Y."/>
            <person name="Zane M."/>
            <person name="Rokhsar D."/>
            <person name="Grimwood J."/>
            <person name="Schmutz J."/>
            <person name="Juenger T."/>
        </authorList>
    </citation>
    <scope>NUCLEOTIDE SEQUENCE [LARGE SCALE GENOMIC DNA]</scope>
    <source>
        <strain evidence="2">cv. HAL2</strain>
    </source>
</reference>
<evidence type="ECO:0000313" key="2">
    <source>
        <dbReference type="Proteomes" id="UP000244336"/>
    </source>
</evidence>
<keyword evidence="2" id="KW-1185">Reference proteome</keyword>
<name>A0A2T7C0W7_9POAL</name>
<protein>
    <submittedName>
        <fullName evidence="1">Uncharacterized protein</fullName>
    </submittedName>
</protein>
<dbReference type="EMBL" id="CM009757">
    <property type="protein sequence ID" value="PUZ36991.1"/>
    <property type="molecule type" value="Genomic_DNA"/>
</dbReference>
<dbReference type="AlphaFoldDB" id="A0A2T7C0W7"/>
<evidence type="ECO:0000313" key="1">
    <source>
        <dbReference type="EMBL" id="PUZ36991.1"/>
    </source>
</evidence>
<sequence length="103" mass="11220">MVGLFVVEIWSRTQIEQQHEEIGLCSIGRAAGEGSSPALPRLALWHGKGSLIIPSSLPVLFFLGQIPISVRSRKNPFQSISSIPHSLRSLVPYLVSSCSLKNP</sequence>
<proteinExistence type="predicted"/>
<dbReference type="Proteomes" id="UP000244336">
    <property type="component" value="Chromosome 9"/>
</dbReference>